<protein>
    <submittedName>
        <fullName evidence="1">Uncharacterized protein</fullName>
    </submittedName>
</protein>
<dbReference type="EMBL" id="MK071980">
    <property type="protein sequence ID" value="AYV75553.1"/>
    <property type="molecule type" value="Genomic_DNA"/>
</dbReference>
<evidence type="ECO:0000313" key="1">
    <source>
        <dbReference type="EMBL" id="AYV75553.1"/>
    </source>
</evidence>
<sequence>MNKIDLIDPDKNDTPQSIVWHNLRVCDEHHDLSHFIMAAQGWFNINKTSDFQDFEKALREKNLNTHLYAKKPAITKGSSLRTPNNFNGEIDPKLVYECIYSCRPHEYALKELLGFWDTYEDNFNALKLAGQICVDDSQDKDHDQDKYEEDNVPIMKLDDNMLKLSEQLKNHTKKLRYTFISPETVLENVMKFIEKDIGQKPTPVLLGLGEGGVPIFGLAVDNAIVCDTGFKIELDPQTGEKQINLFDLKTLNFNGTK</sequence>
<reference evidence="1" key="1">
    <citation type="submission" date="2018-10" db="EMBL/GenBank/DDBJ databases">
        <title>Hidden diversity of soil giant viruses.</title>
        <authorList>
            <person name="Schulz F."/>
            <person name="Alteio L."/>
            <person name="Goudeau D."/>
            <person name="Ryan E.M."/>
            <person name="Malmstrom R.R."/>
            <person name="Blanchard J."/>
            <person name="Woyke T."/>
        </authorList>
    </citation>
    <scope>NUCLEOTIDE SEQUENCE</scope>
    <source>
        <strain evidence="1">TEV1</strain>
    </source>
</reference>
<organism evidence="1">
    <name type="scientific">Terrestrivirus sp</name>
    <dbReference type="NCBI Taxonomy" id="2487775"/>
    <lineage>
        <taxon>Viruses</taxon>
        <taxon>Varidnaviria</taxon>
        <taxon>Bamfordvirae</taxon>
        <taxon>Nucleocytoviricota</taxon>
        <taxon>Megaviricetes</taxon>
        <taxon>Imitervirales</taxon>
        <taxon>Mimiviridae</taxon>
        <taxon>Klosneuvirinae</taxon>
    </lineage>
</organism>
<name>A0A3G4ZPL9_9VIRU</name>
<accession>A0A3G4ZPL9</accession>
<proteinExistence type="predicted"/>
<gene>
    <name evidence="1" type="ORF">Terrestrivirus2_61</name>
</gene>